<dbReference type="Proteomes" id="UP001595752">
    <property type="component" value="Unassembled WGS sequence"/>
</dbReference>
<dbReference type="EMBL" id="JBHRZT010000007">
    <property type="protein sequence ID" value="MFC3882304.1"/>
    <property type="molecule type" value="Genomic_DNA"/>
</dbReference>
<evidence type="ECO:0000313" key="2">
    <source>
        <dbReference type="Proteomes" id="UP001595752"/>
    </source>
</evidence>
<dbReference type="RefSeq" id="WP_377911639.1">
    <property type="nucleotide sequence ID" value="NZ_JBHRZT010000007.1"/>
</dbReference>
<protein>
    <submittedName>
        <fullName evidence="1">Uncharacterized protein</fullName>
    </submittedName>
</protein>
<comment type="caution">
    <text evidence="1">The sequence shown here is derived from an EMBL/GenBank/DDBJ whole genome shotgun (WGS) entry which is preliminary data.</text>
</comment>
<keyword evidence="2" id="KW-1185">Reference proteome</keyword>
<reference evidence="2" key="1">
    <citation type="journal article" date="2019" name="Int. J. Syst. Evol. Microbiol.">
        <title>The Global Catalogue of Microorganisms (GCM) 10K type strain sequencing project: providing services to taxonomists for standard genome sequencing and annotation.</title>
        <authorList>
            <consortium name="The Broad Institute Genomics Platform"/>
            <consortium name="The Broad Institute Genome Sequencing Center for Infectious Disease"/>
            <person name="Wu L."/>
            <person name="Ma J."/>
        </authorList>
    </citation>
    <scope>NUCLEOTIDE SEQUENCE [LARGE SCALE GENOMIC DNA]</scope>
    <source>
        <strain evidence="2">CCUG 61889</strain>
    </source>
</reference>
<gene>
    <name evidence="1" type="ORF">ACFOU2_01685</name>
</gene>
<proteinExistence type="predicted"/>
<accession>A0ABV8AXA7</accession>
<organism evidence="1 2">
    <name type="scientific">Bacillus songklensis</name>
    <dbReference type="NCBI Taxonomy" id="1069116"/>
    <lineage>
        <taxon>Bacteria</taxon>
        <taxon>Bacillati</taxon>
        <taxon>Bacillota</taxon>
        <taxon>Bacilli</taxon>
        <taxon>Bacillales</taxon>
        <taxon>Bacillaceae</taxon>
        <taxon>Bacillus</taxon>
    </lineage>
</organism>
<sequence length="51" mass="5944">MDNARKMEQLLRDYGYPEEAIPSLLKEIGTLSYEKVEKLIMPYHDITANKS</sequence>
<evidence type="ECO:0000313" key="1">
    <source>
        <dbReference type="EMBL" id="MFC3882304.1"/>
    </source>
</evidence>
<name>A0ABV8AXA7_9BACI</name>